<evidence type="ECO:0000313" key="2">
    <source>
        <dbReference type="Proteomes" id="UP000324800"/>
    </source>
</evidence>
<dbReference type="EMBL" id="SNRW01009264">
    <property type="protein sequence ID" value="KAA6378261.1"/>
    <property type="molecule type" value="Genomic_DNA"/>
</dbReference>
<accession>A0A5J4V7P1</accession>
<evidence type="ECO:0000313" key="1">
    <source>
        <dbReference type="EMBL" id="KAA6378261.1"/>
    </source>
</evidence>
<sequence length="99" mass="11563">MKIAEVDLDEANDCLWMGKLMKDLHQQLPPARMKDIRLTKDEAVSNIILSSSQETLRKRRTGLHLFKWYIDDKKLEVKQILTGKEDVILANALTWLEKK</sequence>
<comment type="caution">
    <text evidence="1">The sequence shown here is derived from an EMBL/GenBank/DDBJ whole genome shotgun (WGS) entry which is preliminary data.</text>
</comment>
<proteinExistence type="predicted"/>
<dbReference type="Proteomes" id="UP000324800">
    <property type="component" value="Unassembled WGS sequence"/>
</dbReference>
<gene>
    <name evidence="1" type="ORF">EZS28_026213</name>
</gene>
<dbReference type="AlphaFoldDB" id="A0A5J4V7P1"/>
<reference evidence="1 2" key="1">
    <citation type="submission" date="2019-03" db="EMBL/GenBank/DDBJ databases">
        <title>Single cell metagenomics reveals metabolic interactions within the superorganism composed of flagellate Streblomastix strix and complex community of Bacteroidetes bacteria on its surface.</title>
        <authorList>
            <person name="Treitli S.C."/>
            <person name="Kolisko M."/>
            <person name="Husnik F."/>
            <person name="Keeling P."/>
            <person name="Hampl V."/>
        </authorList>
    </citation>
    <scope>NUCLEOTIDE SEQUENCE [LARGE SCALE GENOMIC DNA]</scope>
    <source>
        <strain evidence="1">ST1C</strain>
    </source>
</reference>
<name>A0A5J4V7P1_9EUKA</name>
<protein>
    <submittedName>
        <fullName evidence="1">Uncharacterized protein</fullName>
    </submittedName>
</protein>
<organism evidence="1 2">
    <name type="scientific">Streblomastix strix</name>
    <dbReference type="NCBI Taxonomy" id="222440"/>
    <lineage>
        <taxon>Eukaryota</taxon>
        <taxon>Metamonada</taxon>
        <taxon>Preaxostyla</taxon>
        <taxon>Oxymonadida</taxon>
        <taxon>Streblomastigidae</taxon>
        <taxon>Streblomastix</taxon>
    </lineage>
</organism>